<evidence type="ECO:0000256" key="7">
    <source>
        <dbReference type="SAM" id="Phobius"/>
    </source>
</evidence>
<keyword evidence="3" id="KW-0677">Repeat</keyword>
<dbReference type="AlphaFoldDB" id="A0AAY4A7G3"/>
<accession>A0AAY4A7G3</accession>
<keyword evidence="1 5" id="KW-0245">EGF-like domain</keyword>
<keyword evidence="2" id="KW-0732">Signal</keyword>
<evidence type="ECO:0000256" key="3">
    <source>
        <dbReference type="ARBA" id="ARBA00022737"/>
    </source>
</evidence>
<feature type="compositionally biased region" description="Acidic residues" evidence="6">
    <location>
        <begin position="1"/>
        <end position="13"/>
    </location>
</feature>
<dbReference type="CDD" id="cd00054">
    <property type="entry name" value="EGF_CA"/>
    <property type="match status" value="1"/>
</dbReference>
<reference evidence="9 10" key="1">
    <citation type="submission" date="2020-06" db="EMBL/GenBank/DDBJ databases">
        <authorList>
            <consortium name="Wellcome Sanger Institute Data Sharing"/>
        </authorList>
    </citation>
    <scope>NUCLEOTIDE SEQUENCE [LARGE SCALE GENOMIC DNA]</scope>
</reference>
<dbReference type="GO" id="GO:0005509">
    <property type="term" value="F:calcium ion binding"/>
    <property type="evidence" value="ECO:0007669"/>
    <property type="project" value="InterPro"/>
</dbReference>
<dbReference type="InterPro" id="IPR001881">
    <property type="entry name" value="EGF-like_Ca-bd_dom"/>
</dbReference>
<evidence type="ECO:0000313" key="9">
    <source>
        <dbReference type="Ensembl" id="ENSDCDP00010005108.1"/>
    </source>
</evidence>
<feature type="compositionally biased region" description="Pro residues" evidence="6">
    <location>
        <begin position="424"/>
        <end position="433"/>
    </location>
</feature>
<name>A0AAY4A7G3_9TELE</name>
<dbReference type="FunFam" id="2.10.25.10:FF:000038">
    <property type="entry name" value="Fibrillin 2"/>
    <property type="match status" value="1"/>
</dbReference>
<dbReference type="InterPro" id="IPR018097">
    <property type="entry name" value="EGF_Ca-bd_CS"/>
</dbReference>
<proteinExistence type="predicted"/>
<keyword evidence="7" id="KW-1133">Transmembrane helix</keyword>
<keyword evidence="10" id="KW-1185">Reference proteome</keyword>
<dbReference type="InterPro" id="IPR049883">
    <property type="entry name" value="NOTCH1_EGF-like"/>
</dbReference>
<feature type="domain" description="EGF-like" evidence="8">
    <location>
        <begin position="301"/>
        <end position="339"/>
    </location>
</feature>
<dbReference type="InterPro" id="IPR000152">
    <property type="entry name" value="EGF-type_Asp/Asn_hydroxyl_site"/>
</dbReference>
<dbReference type="PROSITE" id="PS00010">
    <property type="entry name" value="ASX_HYDROXYL"/>
    <property type="match status" value="1"/>
</dbReference>
<keyword evidence="7" id="KW-0472">Membrane</keyword>
<feature type="compositionally biased region" description="Basic and acidic residues" evidence="6">
    <location>
        <begin position="23"/>
        <end position="32"/>
    </location>
</feature>
<feature type="region of interest" description="Disordered" evidence="6">
    <location>
        <begin position="87"/>
        <end position="115"/>
    </location>
</feature>
<comment type="caution">
    <text evidence="5">Lacks conserved residue(s) required for the propagation of feature annotation.</text>
</comment>
<gene>
    <name evidence="9" type="primary">zgc:66455</name>
</gene>
<evidence type="ECO:0000256" key="1">
    <source>
        <dbReference type="ARBA" id="ARBA00022536"/>
    </source>
</evidence>
<organism evidence="9 10">
    <name type="scientific">Denticeps clupeoides</name>
    <name type="common">denticle herring</name>
    <dbReference type="NCBI Taxonomy" id="299321"/>
    <lineage>
        <taxon>Eukaryota</taxon>
        <taxon>Metazoa</taxon>
        <taxon>Chordata</taxon>
        <taxon>Craniata</taxon>
        <taxon>Vertebrata</taxon>
        <taxon>Euteleostomi</taxon>
        <taxon>Actinopterygii</taxon>
        <taxon>Neopterygii</taxon>
        <taxon>Teleostei</taxon>
        <taxon>Clupei</taxon>
        <taxon>Clupeiformes</taxon>
        <taxon>Denticipitoidei</taxon>
        <taxon>Denticipitidae</taxon>
        <taxon>Denticeps</taxon>
    </lineage>
</organism>
<sequence>MDDSLYEEDDGTDLVEVVTDPLSTDRTKERRFGQSPTPSFMSSDVLPEAREKSNVKEYPSGKVQASEEDDENNPDVVEKIEPHRDEDSFTVPLTPTMHRNVNFPSSKFTTSGSPKETRSLLYSGGIDGNFPTAEGWEDDGKLMEDFAMADSTSKPRVIPVKKKAKEPLFEVSVEVHFTAKQEENWDNLASSFLPVIKNMIKEQFAGHTLKTISPKRLKRLSSGALFLLWLRLVEKVEGGHTLLHSTLQKLRDEKVTAQDSSVQGRIAHVSITGNTLHYTHRLLLLSHPVKGMCYICLCVSDVNECDTQMLLCDISAECVNHFGSYVCRCRPGLVDKSRMSPGGTVCGDSIETECNWMSSPTILKGIYGICVLLSVLLLLLLIVFCTMYRRHHQGEFVVHCQSCGDVSGDEEHNGTSCSSLQNRPLPPPPPTPIQRPKEGWGHPKEGFRSLDLPLLRFSPLTPSEDRPKL</sequence>
<evidence type="ECO:0000256" key="6">
    <source>
        <dbReference type="SAM" id="MobiDB-lite"/>
    </source>
</evidence>
<evidence type="ECO:0000313" key="10">
    <source>
        <dbReference type="Proteomes" id="UP000694580"/>
    </source>
</evidence>
<dbReference type="InterPro" id="IPR000742">
    <property type="entry name" value="EGF"/>
</dbReference>
<evidence type="ECO:0000256" key="4">
    <source>
        <dbReference type="ARBA" id="ARBA00023157"/>
    </source>
</evidence>
<keyword evidence="7" id="KW-0812">Transmembrane</keyword>
<evidence type="ECO:0000256" key="2">
    <source>
        <dbReference type="ARBA" id="ARBA00022729"/>
    </source>
</evidence>
<feature type="transmembrane region" description="Helical" evidence="7">
    <location>
        <begin position="365"/>
        <end position="385"/>
    </location>
</feature>
<dbReference type="PROSITE" id="PS01187">
    <property type="entry name" value="EGF_CA"/>
    <property type="match status" value="1"/>
</dbReference>
<dbReference type="Proteomes" id="UP000694580">
    <property type="component" value="Chromosome 3"/>
</dbReference>
<reference evidence="9" key="2">
    <citation type="submission" date="2025-08" db="UniProtKB">
        <authorList>
            <consortium name="Ensembl"/>
        </authorList>
    </citation>
    <scope>IDENTIFICATION</scope>
</reference>
<feature type="region of interest" description="Disordered" evidence="6">
    <location>
        <begin position="1"/>
        <end position="75"/>
    </location>
</feature>
<feature type="compositionally biased region" description="Polar residues" evidence="6">
    <location>
        <begin position="91"/>
        <end position="114"/>
    </location>
</feature>
<dbReference type="GO" id="GO:0030855">
    <property type="term" value="P:epithelial cell differentiation"/>
    <property type="evidence" value="ECO:0007669"/>
    <property type="project" value="UniProtKB-ARBA"/>
</dbReference>
<dbReference type="Ensembl" id="ENSDCDT00010005277.1">
    <property type="protein sequence ID" value="ENSDCDP00010005108.1"/>
    <property type="gene ID" value="ENSDCDG00010002236.1"/>
</dbReference>
<feature type="compositionally biased region" description="Basic and acidic residues" evidence="6">
    <location>
        <begin position="435"/>
        <end position="447"/>
    </location>
</feature>
<evidence type="ECO:0000256" key="5">
    <source>
        <dbReference type="PROSITE-ProRule" id="PRU00076"/>
    </source>
</evidence>
<evidence type="ECO:0000259" key="8">
    <source>
        <dbReference type="PROSITE" id="PS50026"/>
    </source>
</evidence>
<feature type="region of interest" description="Disordered" evidence="6">
    <location>
        <begin position="414"/>
        <end position="447"/>
    </location>
</feature>
<dbReference type="SMART" id="SM00179">
    <property type="entry name" value="EGF_CA"/>
    <property type="match status" value="1"/>
</dbReference>
<keyword evidence="4" id="KW-1015">Disulfide bond</keyword>
<protein>
    <recommendedName>
        <fullName evidence="8">EGF-like domain-containing protein</fullName>
    </recommendedName>
</protein>
<dbReference type="GeneTree" id="ENSGT01110000267375"/>
<dbReference type="Pfam" id="PF07645">
    <property type="entry name" value="EGF_CA"/>
    <property type="match status" value="1"/>
</dbReference>
<dbReference type="SUPFAM" id="SSF57196">
    <property type="entry name" value="EGF/Laminin"/>
    <property type="match status" value="1"/>
</dbReference>
<dbReference type="Gene3D" id="2.10.25.10">
    <property type="entry name" value="Laminin"/>
    <property type="match status" value="1"/>
</dbReference>
<dbReference type="PROSITE" id="PS50026">
    <property type="entry name" value="EGF_3"/>
    <property type="match status" value="1"/>
</dbReference>
<reference evidence="9" key="3">
    <citation type="submission" date="2025-09" db="UniProtKB">
        <authorList>
            <consortium name="Ensembl"/>
        </authorList>
    </citation>
    <scope>IDENTIFICATION</scope>
</reference>